<reference evidence="3" key="2">
    <citation type="submission" date="2025-09" db="UniProtKB">
        <authorList>
            <consortium name="Ensembl"/>
        </authorList>
    </citation>
    <scope>IDENTIFICATION</scope>
</reference>
<feature type="compositionally biased region" description="Polar residues" evidence="2">
    <location>
        <begin position="261"/>
        <end position="272"/>
    </location>
</feature>
<dbReference type="PANTHER" id="PTHR16095:SF9">
    <property type="entry name" value="PROLINE AND SERINE-RICH PROTEIN 2"/>
    <property type="match status" value="1"/>
</dbReference>
<feature type="region of interest" description="Disordered" evidence="2">
    <location>
        <begin position="112"/>
        <end position="131"/>
    </location>
</feature>
<accession>A0A3Q2ZCV0</accession>
<dbReference type="Pfam" id="PF15385">
    <property type="entry name" value="SARG"/>
    <property type="match status" value="1"/>
</dbReference>
<evidence type="ECO:0000313" key="3">
    <source>
        <dbReference type="Ensembl" id="ENSKMAP00000001496.1"/>
    </source>
</evidence>
<feature type="compositionally biased region" description="Pro residues" evidence="2">
    <location>
        <begin position="320"/>
        <end position="331"/>
    </location>
</feature>
<organism evidence="3 4">
    <name type="scientific">Kryptolebias marmoratus</name>
    <name type="common">Mangrove killifish</name>
    <name type="synonym">Rivulus marmoratus</name>
    <dbReference type="NCBI Taxonomy" id="37003"/>
    <lineage>
        <taxon>Eukaryota</taxon>
        <taxon>Metazoa</taxon>
        <taxon>Chordata</taxon>
        <taxon>Craniata</taxon>
        <taxon>Vertebrata</taxon>
        <taxon>Euteleostomi</taxon>
        <taxon>Actinopterygii</taxon>
        <taxon>Neopterygii</taxon>
        <taxon>Teleostei</taxon>
        <taxon>Neoteleostei</taxon>
        <taxon>Acanthomorphata</taxon>
        <taxon>Ovalentaria</taxon>
        <taxon>Atherinomorphae</taxon>
        <taxon>Cyprinodontiformes</taxon>
        <taxon>Rivulidae</taxon>
        <taxon>Kryptolebias</taxon>
    </lineage>
</organism>
<proteinExistence type="predicted"/>
<dbReference type="STRING" id="37003.ENSKMAP00000001496"/>
<dbReference type="Proteomes" id="UP000264800">
    <property type="component" value="Unplaced"/>
</dbReference>
<dbReference type="OMA" id="RQPDCGQ"/>
<evidence type="ECO:0000313" key="4">
    <source>
        <dbReference type="Proteomes" id="UP000264800"/>
    </source>
</evidence>
<feature type="region of interest" description="Disordered" evidence="2">
    <location>
        <begin position="170"/>
        <end position="195"/>
    </location>
</feature>
<keyword evidence="1" id="KW-0597">Phosphoprotein</keyword>
<keyword evidence="4" id="KW-1185">Reference proteome</keyword>
<name>A0A3Q2ZCV0_KRYMA</name>
<evidence type="ECO:0000256" key="1">
    <source>
        <dbReference type="ARBA" id="ARBA00022553"/>
    </source>
</evidence>
<feature type="region of interest" description="Disordered" evidence="2">
    <location>
        <begin position="300"/>
        <end position="365"/>
    </location>
</feature>
<dbReference type="GeneTree" id="ENSGT01010000222533"/>
<protein>
    <submittedName>
        <fullName evidence="3">Specifically androgen-regulated gene protein-like</fullName>
    </submittedName>
</protein>
<dbReference type="AlphaFoldDB" id="A0A3Q2ZCV0"/>
<feature type="region of interest" description="Disordered" evidence="2">
    <location>
        <begin position="256"/>
        <end position="285"/>
    </location>
</feature>
<sequence length="393" mass="43079">EDNTLQYLSPAEKECLQFFEETIESLEESLEVDNRRPRTGRTAVNHVDGLPVLSSNHRVNVSSHQDIIDLVHQEPAVQNQEPAFNPSSPDFQHMFPTPESHFEVKPIRDSLPSGYDPSLPSGSYGSADGHSSYHPPGCIPTPVLIAQKIAENKGEGTTNLDPSTILRRLSSEKSSNRPNVHVKHSPHSPAKPRRYPANINVIHSSKEPKPVANVDIHERQEQMLSNLPGSSYPLVLDNSLQATDQTEQIQDGGLVQAGPEQEQSPAPATKTNLPDILSSHMDKNQPTAAKLEPQLAELNSYGGKSRSINPTNRSTSKSAKPPPPATAPRPPRSSYQGINTPPKPSPRALSPDHKRKPSSMFRPQGITVQFCGRGAMNESRREALRKLGLLKDS</sequence>
<reference evidence="3" key="1">
    <citation type="submission" date="2025-08" db="UniProtKB">
        <authorList>
            <consortium name="Ensembl"/>
        </authorList>
    </citation>
    <scope>IDENTIFICATION</scope>
</reference>
<evidence type="ECO:0000256" key="2">
    <source>
        <dbReference type="SAM" id="MobiDB-lite"/>
    </source>
</evidence>
<feature type="compositionally biased region" description="Basic residues" evidence="2">
    <location>
        <begin position="180"/>
        <end position="194"/>
    </location>
</feature>
<dbReference type="PANTHER" id="PTHR16095">
    <property type="entry name" value="TRANSMEMBRANE PROTEIN 143 FAMILY MEMBER"/>
    <property type="match status" value="1"/>
</dbReference>
<dbReference type="Ensembl" id="ENSKMAT00000001537.1">
    <property type="protein sequence ID" value="ENSKMAP00000001496.1"/>
    <property type="gene ID" value="ENSKMAG00000001161.1"/>
</dbReference>